<evidence type="ECO:0000256" key="4">
    <source>
        <dbReference type="ARBA" id="ARBA00022840"/>
    </source>
</evidence>
<dbReference type="GO" id="GO:0004748">
    <property type="term" value="F:ribonucleoside-diphosphate reductase activity, thioredoxin disulfide as acceptor"/>
    <property type="evidence" value="ECO:0007669"/>
    <property type="project" value="UniProtKB-EC"/>
</dbReference>
<feature type="domain" description="ATP-cone" evidence="9">
    <location>
        <begin position="6"/>
        <end position="95"/>
    </location>
</feature>
<name>A0A8S5US95_9CAUD</name>
<evidence type="ECO:0000313" key="10">
    <source>
        <dbReference type="EMBL" id="DAF97377.1"/>
    </source>
</evidence>
<comment type="similarity">
    <text evidence="1 8">Belongs to the ribonucleoside diphosphate reductase large chain family.</text>
</comment>
<reference evidence="10" key="1">
    <citation type="journal article" date="2021" name="Proc. Natl. Acad. Sci. U.S.A.">
        <title>A Catalog of Tens of Thousands of Viruses from Human Metagenomes Reveals Hidden Associations with Chronic Diseases.</title>
        <authorList>
            <person name="Tisza M.J."/>
            <person name="Buck C.B."/>
        </authorList>
    </citation>
    <scope>NUCLEOTIDE SEQUENCE</scope>
    <source>
        <strain evidence="10">CtijX18</strain>
    </source>
</reference>
<dbReference type="EMBL" id="BK016133">
    <property type="protein sequence ID" value="DAF97377.1"/>
    <property type="molecule type" value="Genomic_DNA"/>
</dbReference>
<accession>A0A8S5US95</accession>
<organism evidence="10">
    <name type="scientific">Myoviridae sp. ctijX18</name>
    <dbReference type="NCBI Taxonomy" id="2825154"/>
    <lineage>
        <taxon>Viruses</taxon>
        <taxon>Duplodnaviria</taxon>
        <taxon>Heunggongvirae</taxon>
        <taxon>Uroviricota</taxon>
        <taxon>Caudoviricetes</taxon>
    </lineage>
</organism>
<evidence type="ECO:0000256" key="6">
    <source>
        <dbReference type="ARBA" id="ARBA00023116"/>
    </source>
</evidence>
<evidence type="ECO:0000256" key="8">
    <source>
        <dbReference type="RuleBase" id="RU003410"/>
    </source>
</evidence>
<evidence type="ECO:0000256" key="2">
    <source>
        <dbReference type="ARBA" id="ARBA00012274"/>
    </source>
</evidence>
<dbReference type="InterPro" id="IPR039718">
    <property type="entry name" value="Rrm1"/>
</dbReference>
<dbReference type="PROSITE" id="PS51161">
    <property type="entry name" value="ATP_CONE"/>
    <property type="match status" value="1"/>
</dbReference>
<dbReference type="GO" id="GO:0009263">
    <property type="term" value="P:deoxyribonucleotide biosynthetic process"/>
    <property type="evidence" value="ECO:0007669"/>
    <property type="project" value="UniProtKB-KW"/>
</dbReference>
<dbReference type="SUPFAM" id="SSF51998">
    <property type="entry name" value="PFL-like glycyl radical enzymes"/>
    <property type="match status" value="1"/>
</dbReference>
<evidence type="ECO:0000256" key="3">
    <source>
        <dbReference type="ARBA" id="ARBA00022741"/>
    </source>
</evidence>
<dbReference type="Pfam" id="PF03477">
    <property type="entry name" value="ATP-cone"/>
    <property type="match status" value="1"/>
</dbReference>
<dbReference type="InterPro" id="IPR008926">
    <property type="entry name" value="RNR_R1-su_N"/>
</dbReference>
<keyword evidence="3 7" id="KW-0547">Nucleotide-binding</keyword>
<evidence type="ECO:0000256" key="5">
    <source>
        <dbReference type="ARBA" id="ARBA00023002"/>
    </source>
</evidence>
<keyword evidence="6 8" id="KW-0215">Deoxyribonucleotide synthesis</keyword>
<dbReference type="PANTHER" id="PTHR11573:SF6">
    <property type="entry name" value="RIBONUCLEOSIDE-DIPHOSPHATE REDUCTASE LARGE SUBUNIT"/>
    <property type="match status" value="1"/>
</dbReference>
<evidence type="ECO:0000256" key="1">
    <source>
        <dbReference type="ARBA" id="ARBA00010406"/>
    </source>
</evidence>
<dbReference type="EC" id="1.17.4.1" evidence="2 8"/>
<keyword evidence="4 7" id="KW-0067">ATP-binding</keyword>
<proteinExistence type="inferred from homology"/>
<keyword evidence="5 8" id="KW-0560">Oxidoreductase</keyword>
<dbReference type="GO" id="GO:0005524">
    <property type="term" value="F:ATP binding"/>
    <property type="evidence" value="ECO:0007669"/>
    <property type="project" value="UniProtKB-UniRule"/>
</dbReference>
<dbReference type="PANTHER" id="PTHR11573">
    <property type="entry name" value="RIBONUCLEOSIDE-DIPHOSPHATE REDUCTASE LARGE CHAIN"/>
    <property type="match status" value="1"/>
</dbReference>
<comment type="catalytic activity">
    <reaction evidence="8">
        <text>a 2'-deoxyribonucleoside 5'-diphosphate + [thioredoxin]-disulfide + H2O = a ribonucleoside 5'-diphosphate + [thioredoxin]-dithiol</text>
        <dbReference type="Rhea" id="RHEA:23252"/>
        <dbReference type="Rhea" id="RHEA-COMP:10698"/>
        <dbReference type="Rhea" id="RHEA-COMP:10700"/>
        <dbReference type="ChEBI" id="CHEBI:15377"/>
        <dbReference type="ChEBI" id="CHEBI:29950"/>
        <dbReference type="ChEBI" id="CHEBI:50058"/>
        <dbReference type="ChEBI" id="CHEBI:57930"/>
        <dbReference type="ChEBI" id="CHEBI:73316"/>
        <dbReference type="EC" id="1.17.4.1"/>
    </reaction>
</comment>
<dbReference type="Gene3D" id="3.20.70.20">
    <property type="match status" value="1"/>
</dbReference>
<dbReference type="InterPro" id="IPR005144">
    <property type="entry name" value="ATP-cone_dom"/>
</dbReference>
<sequence length="302" mass="34082">MTEQKIKVTKRDGHLEELDIAKIHRVVEWAAEGLNVSTSQVEINSHIQFYNGIMTSDIHETLVKSAADLISTEAPDYQYMAARLALFHIRKIAFGEYNPPHLFDHVKKMCELGWYDKEIITYYTKEEFDELNDYIVHDRDLTFAYAGIKQMEAKYLVQNRLDKKPLESPQIAFMLIGACIFSSYPKETRMNYVKKFYDSLSKFHISLPTPVMAGVRTPTKQYSSCVLVSSGDSLDSINAATSAIVKYISQRAGIGINGGRIRALGSEIRGGEAVHTGVIPFWKMFQAAVKSCSQGKQLCPAY</sequence>
<dbReference type="InterPro" id="IPR013509">
    <property type="entry name" value="RNR_lsu_N"/>
</dbReference>
<dbReference type="Pfam" id="PF00317">
    <property type="entry name" value="Ribonuc_red_lgN"/>
    <property type="match status" value="1"/>
</dbReference>
<dbReference type="InterPro" id="IPR000788">
    <property type="entry name" value="RNR_lg_C"/>
</dbReference>
<evidence type="ECO:0000256" key="7">
    <source>
        <dbReference type="PROSITE-ProRule" id="PRU00492"/>
    </source>
</evidence>
<protein>
    <recommendedName>
        <fullName evidence="2 8">Ribonucleoside-diphosphate reductase</fullName>
        <ecNumber evidence="2 8">1.17.4.1</ecNumber>
    </recommendedName>
</protein>
<dbReference type="SUPFAM" id="SSF48168">
    <property type="entry name" value="R1 subunit of ribonucleotide reductase, N-terminal domain"/>
    <property type="match status" value="1"/>
</dbReference>
<comment type="function">
    <text evidence="8">Provides the precursors necessary for DNA synthesis. Catalyzes the biosynthesis of deoxyribonucleotides from the corresponding ribonucleotides.</text>
</comment>
<evidence type="ECO:0000259" key="9">
    <source>
        <dbReference type="PROSITE" id="PS51161"/>
    </source>
</evidence>
<dbReference type="Pfam" id="PF02867">
    <property type="entry name" value="Ribonuc_red_lgC"/>
    <property type="match status" value="1"/>
</dbReference>